<reference evidence="1 2" key="1">
    <citation type="submission" date="2019-02" db="EMBL/GenBank/DDBJ databases">
        <title>Draft genome sequence of Muricauda sp. 176CP4-71.</title>
        <authorList>
            <person name="Park J.-S."/>
        </authorList>
    </citation>
    <scope>NUCLEOTIDE SEQUENCE [LARGE SCALE GENOMIC DNA]</scope>
    <source>
        <strain evidence="1 2">176CP4-71</strain>
    </source>
</reference>
<dbReference type="RefSeq" id="WP_130612152.1">
    <property type="nucleotide sequence ID" value="NZ_SGIU01000001.1"/>
</dbReference>
<keyword evidence="2" id="KW-1185">Reference proteome</keyword>
<sequence>MAGSIFIRAKHRGTRRYKRKAWKQHFSYGRSKFYALVHNAAYDFYDRAVRKFGIHHPNQSWLRISARYYGELADSRHNDLNINGGFAWVPLLGWKSEIQVGRLSQGKYEGSDKIYGIVAHEMAHASHYRMDRYFFLNVRFLTLKNRCKMRTISESWAEGVETVVTNDRFQQLSNNYKASPSTTSPSVGNFYNSRFQALQYPSISEYTPIVADLSDSFNQRTINGSSNKNRPDDRVHGYTLNQIQRALKTSRSSHDWKERLKSLYNNSTEHLVDALFNEYMYDRCQ</sequence>
<dbReference type="Proteomes" id="UP000291981">
    <property type="component" value="Unassembled WGS sequence"/>
</dbReference>
<name>A0A4Q8QGU5_9FLAO</name>
<evidence type="ECO:0000313" key="2">
    <source>
        <dbReference type="Proteomes" id="UP000291981"/>
    </source>
</evidence>
<accession>A0A4Q8QGU5</accession>
<dbReference type="AlphaFoldDB" id="A0A4Q8QGU5"/>
<organism evidence="1 2">
    <name type="scientific">Flagellimonas allohymeniacidonis</name>
    <dbReference type="NCBI Taxonomy" id="2517819"/>
    <lineage>
        <taxon>Bacteria</taxon>
        <taxon>Pseudomonadati</taxon>
        <taxon>Bacteroidota</taxon>
        <taxon>Flavobacteriia</taxon>
        <taxon>Flavobacteriales</taxon>
        <taxon>Flavobacteriaceae</taxon>
        <taxon>Flagellimonas</taxon>
    </lineage>
</organism>
<dbReference type="OrthoDB" id="1489647at2"/>
<comment type="caution">
    <text evidence="1">The sequence shown here is derived from an EMBL/GenBank/DDBJ whole genome shotgun (WGS) entry which is preliminary data.</text>
</comment>
<gene>
    <name evidence="1" type="ORF">EW142_07970</name>
</gene>
<proteinExistence type="predicted"/>
<evidence type="ECO:0000313" key="1">
    <source>
        <dbReference type="EMBL" id="TAI49721.1"/>
    </source>
</evidence>
<dbReference type="EMBL" id="SGIU01000001">
    <property type="protein sequence ID" value="TAI49721.1"/>
    <property type="molecule type" value="Genomic_DNA"/>
</dbReference>
<protein>
    <submittedName>
        <fullName evidence="1">Uncharacterized protein</fullName>
    </submittedName>
</protein>